<name>A0ABU8ZY45_9PSED</name>
<dbReference type="Proteomes" id="UP001386972">
    <property type="component" value="Unassembled WGS sequence"/>
</dbReference>
<evidence type="ECO:0000313" key="1">
    <source>
        <dbReference type="EMBL" id="MEK2609273.1"/>
    </source>
</evidence>
<proteinExistence type="predicted"/>
<accession>A0ABU8ZY45</accession>
<gene>
    <name evidence="1" type="ORF">WLF18_09165</name>
</gene>
<evidence type="ECO:0000313" key="2">
    <source>
        <dbReference type="Proteomes" id="UP001386972"/>
    </source>
</evidence>
<reference evidence="1 2" key="1">
    <citation type="submission" date="2024-03" db="EMBL/GenBank/DDBJ databases">
        <title>Screening, Identification and Application of a Plant Lactobacillus Strain.</title>
        <authorList>
            <person name="Li Y.L."/>
        </authorList>
    </citation>
    <scope>NUCLEOTIDE SEQUENCE [LARGE SCALE GENOMIC DNA]</scope>
    <source>
        <strain evidence="1 2">JDB</strain>
    </source>
</reference>
<dbReference type="RefSeq" id="WP_340612163.1">
    <property type="nucleotide sequence ID" value="NZ_JBBNAW010000005.1"/>
</dbReference>
<organism evidence="1 2">
    <name type="scientific">Pseudomonas shirazensis</name>
    <dbReference type="NCBI Taxonomy" id="2745494"/>
    <lineage>
        <taxon>Bacteria</taxon>
        <taxon>Pseudomonadati</taxon>
        <taxon>Pseudomonadota</taxon>
        <taxon>Gammaproteobacteria</taxon>
        <taxon>Pseudomonadales</taxon>
        <taxon>Pseudomonadaceae</taxon>
        <taxon>Pseudomonas</taxon>
    </lineage>
</organism>
<dbReference type="EMBL" id="JBBNAW010000005">
    <property type="protein sequence ID" value="MEK2609273.1"/>
    <property type="molecule type" value="Genomic_DNA"/>
</dbReference>
<keyword evidence="2" id="KW-1185">Reference proteome</keyword>
<comment type="caution">
    <text evidence="1">The sequence shown here is derived from an EMBL/GenBank/DDBJ whole genome shotgun (WGS) entry which is preliminary data.</text>
</comment>
<protein>
    <submittedName>
        <fullName evidence="1">Uncharacterized protein</fullName>
    </submittedName>
</protein>
<sequence>MRSPLEMFHTMHELIRLLRLVCKLFARSALQPIRVGKVCSKSMEGQKRKKEPGLL</sequence>